<dbReference type="Proteomes" id="UP000244896">
    <property type="component" value="Chromosome"/>
</dbReference>
<accession>A0A2U8DZG9</accession>
<evidence type="ECO:0000313" key="2">
    <source>
        <dbReference type="Proteomes" id="UP000244896"/>
    </source>
</evidence>
<reference evidence="1 2" key="1">
    <citation type="journal article" date="2018" name="Syst. Appl. Microbiol.">
        <title>Ereboglobus luteus gen. nov. sp. nov. from cockroach guts, and new insights into the oxygen relationship of the genera Opitutus and Didymococcus (Verrucomicrobia: Opitutaceae).</title>
        <authorList>
            <person name="Tegtmeier D."/>
            <person name="Belitz A."/>
            <person name="Radek R."/>
            <person name="Heimerl T."/>
            <person name="Brune A."/>
        </authorList>
    </citation>
    <scope>NUCLEOTIDE SEQUENCE [LARGE SCALE GENOMIC DNA]</scope>
    <source>
        <strain evidence="1 2">Ho45</strain>
    </source>
</reference>
<protein>
    <submittedName>
        <fullName evidence="1">Uncharacterized protein</fullName>
    </submittedName>
</protein>
<dbReference type="AlphaFoldDB" id="A0A2U8DZG9"/>
<organism evidence="1 2">
    <name type="scientific">Ereboglobus luteus</name>
    <dbReference type="NCBI Taxonomy" id="1796921"/>
    <lineage>
        <taxon>Bacteria</taxon>
        <taxon>Pseudomonadati</taxon>
        <taxon>Verrucomicrobiota</taxon>
        <taxon>Opitutia</taxon>
        <taxon>Opitutales</taxon>
        <taxon>Opitutaceae</taxon>
        <taxon>Ereboglobus</taxon>
    </lineage>
</organism>
<evidence type="ECO:0000313" key="1">
    <source>
        <dbReference type="EMBL" id="AWI07996.1"/>
    </source>
</evidence>
<name>A0A2U8DZG9_9BACT</name>
<keyword evidence="2" id="KW-1185">Reference proteome</keyword>
<dbReference type="EMBL" id="CP023004">
    <property type="protein sequence ID" value="AWI07996.1"/>
    <property type="molecule type" value="Genomic_DNA"/>
</dbReference>
<sequence>MHWFFPAFSASSTQHTVHASPLTALSTRIRKHALGRLNFADSGADVPAPEVALVALGGYGRDQQRANQVSHTQFL</sequence>
<proteinExistence type="predicted"/>
<gene>
    <name evidence="1" type="ORF">CKA38_00820</name>
</gene>
<dbReference type="KEGG" id="elut:CKA38_00820"/>